<dbReference type="InterPro" id="IPR025559">
    <property type="entry name" value="Eis_dom"/>
</dbReference>
<dbReference type="Pfam" id="PF13527">
    <property type="entry name" value="Acetyltransf_9"/>
    <property type="match status" value="1"/>
</dbReference>
<evidence type="ECO:0000256" key="3">
    <source>
        <dbReference type="ARBA" id="ARBA00023315"/>
    </source>
</evidence>
<dbReference type="SUPFAM" id="SSF55718">
    <property type="entry name" value="SCP-like"/>
    <property type="match status" value="1"/>
</dbReference>
<dbReference type="PANTHER" id="PTHR37817:SF1">
    <property type="entry name" value="N-ACETYLTRANSFERASE EIS"/>
    <property type="match status" value="1"/>
</dbReference>
<gene>
    <name evidence="6" type="ORF">ETSY2_37925</name>
</gene>
<dbReference type="Pfam" id="PF13530">
    <property type="entry name" value="SCP2_2"/>
    <property type="match status" value="1"/>
</dbReference>
<feature type="binding site" evidence="4">
    <location>
        <begin position="88"/>
        <end position="93"/>
    </location>
    <ligand>
        <name>acetyl-CoA</name>
        <dbReference type="ChEBI" id="CHEBI:57288"/>
    </ligand>
</feature>
<feature type="domain" description="N-acetyltransferase" evidence="5">
    <location>
        <begin position="3"/>
        <end position="149"/>
    </location>
</feature>
<dbReference type="SUPFAM" id="SSF55729">
    <property type="entry name" value="Acyl-CoA N-acyltransferases (Nat)"/>
    <property type="match status" value="1"/>
</dbReference>
<evidence type="ECO:0000256" key="4">
    <source>
        <dbReference type="HAMAP-Rule" id="MF_01812"/>
    </source>
</evidence>
<dbReference type="InterPro" id="IPR022902">
    <property type="entry name" value="NAcTrfase_Eis"/>
</dbReference>
<dbReference type="PANTHER" id="PTHR37817">
    <property type="entry name" value="N-ACETYLTRANSFERASE EIS"/>
    <property type="match status" value="1"/>
</dbReference>
<dbReference type="NCBIfam" id="NF002367">
    <property type="entry name" value="PRK01346.1-4"/>
    <property type="match status" value="1"/>
</dbReference>
<protein>
    <recommendedName>
        <fullName evidence="5">N-acetyltransferase domain-containing protein</fullName>
    </recommendedName>
</protein>
<dbReference type="Proteomes" id="UP000019140">
    <property type="component" value="Unassembled WGS sequence"/>
</dbReference>
<dbReference type="GO" id="GO:0030649">
    <property type="term" value="P:aminoglycoside antibiotic catabolic process"/>
    <property type="evidence" value="ECO:0007669"/>
    <property type="project" value="TreeGrafter"/>
</dbReference>
<evidence type="ECO:0000256" key="2">
    <source>
        <dbReference type="ARBA" id="ARBA00022679"/>
    </source>
</evidence>
<feature type="binding site" evidence="4">
    <location>
        <begin position="80"/>
        <end position="82"/>
    </location>
    <ligand>
        <name>acetyl-CoA</name>
        <dbReference type="ChEBI" id="CHEBI:57288"/>
    </ligand>
</feature>
<dbReference type="HAMAP" id="MF_01812">
    <property type="entry name" value="Eis"/>
    <property type="match status" value="1"/>
</dbReference>
<dbReference type="Gene3D" id="3.30.1050.10">
    <property type="entry name" value="SCP2 sterol-binding domain"/>
    <property type="match status" value="1"/>
</dbReference>
<keyword evidence="3 4" id="KW-0012">Acyltransferase</keyword>
<comment type="subunit">
    <text evidence="4">Homohexamer; trimer of dimers.</text>
</comment>
<reference evidence="6 7" key="1">
    <citation type="journal article" date="2014" name="Nature">
        <title>An environmental bacterial taxon with a large and distinct metabolic repertoire.</title>
        <authorList>
            <person name="Wilson M.C."/>
            <person name="Mori T."/>
            <person name="Ruckert C."/>
            <person name="Uria A.R."/>
            <person name="Helf M.J."/>
            <person name="Takada K."/>
            <person name="Gernert C."/>
            <person name="Steffens U.A."/>
            <person name="Heycke N."/>
            <person name="Schmitt S."/>
            <person name="Rinke C."/>
            <person name="Helfrich E.J."/>
            <person name="Brachmann A.O."/>
            <person name="Gurgui C."/>
            <person name="Wakimoto T."/>
            <person name="Kracht M."/>
            <person name="Crusemann M."/>
            <person name="Hentschel U."/>
            <person name="Abe I."/>
            <person name="Matsunaga S."/>
            <person name="Kalinowski J."/>
            <person name="Takeyama H."/>
            <person name="Piel J."/>
        </authorList>
    </citation>
    <scope>NUCLEOTIDE SEQUENCE [LARGE SCALE GENOMIC DNA]</scope>
    <source>
        <strain evidence="7">TSY2</strain>
    </source>
</reference>
<feature type="active site" description="Proton donor" evidence="4">
    <location>
        <position position="121"/>
    </location>
</feature>
<proteinExistence type="inferred from homology"/>
<dbReference type="InterPro" id="IPR016181">
    <property type="entry name" value="Acyl_CoA_acyltransferase"/>
</dbReference>
<dbReference type="HOGENOM" id="CLU_050659_0_0_7"/>
<comment type="similarity">
    <text evidence="1 4">Belongs to the acetyltransferase Eis family.</text>
</comment>
<organism evidence="6 7">
    <name type="scientific">Candidatus Entotheonella gemina</name>
    <dbReference type="NCBI Taxonomy" id="1429439"/>
    <lineage>
        <taxon>Bacteria</taxon>
        <taxon>Pseudomonadati</taxon>
        <taxon>Nitrospinota/Tectimicrobiota group</taxon>
        <taxon>Candidatus Tectimicrobiota</taxon>
        <taxon>Candidatus Entotheonellia</taxon>
        <taxon>Candidatus Entotheonellales</taxon>
        <taxon>Candidatus Entotheonellaceae</taxon>
        <taxon>Candidatus Entotheonella</taxon>
    </lineage>
</organism>
<dbReference type="EMBL" id="AZHX01001664">
    <property type="protein sequence ID" value="ETX01040.1"/>
    <property type="molecule type" value="Genomic_DNA"/>
</dbReference>
<sequence length="404" mass="45680">MPIELRPPIPDEFHAFHQAEGIPFSYDPPPEATERNLKTIDPARLLAAFDGSQIVGTFGAFDLQLTVPGGVAPTAGTTAVAVLPTHRRRGILRQMMELHLPEAHERGELLAALWASESSIYGRFGYGPAADRVMMTLPKPYAVMAEPINIQGTMRFVGREEAQATFPAIYAVACKQRPGTLARSDTWWRHRRLDDPEYMRQGATEHRRVLYERDGKPLGYVIYRTQRIPDEGLRVVIVDLTAAEPQAERALWQFIFGIDLVTEIRSWNRPVDDPLLWWMEQPRRMERRIEDSLWIRPIDVVGALNRRRYAAAGRVVFGMTDALCPWNEGIYRLEVESCGMAECRRVDAMPTCELTPFTLGAVYLGGRRFGALARAGLIAGKPESLCQLDAMFAWEPQPWCSELF</sequence>
<comment type="caution">
    <text evidence="6">The sequence shown here is derived from an EMBL/GenBank/DDBJ whole genome shotgun (WGS) entry which is preliminary data.</text>
</comment>
<accession>W4LT48</accession>
<feature type="binding site" evidence="4">
    <location>
        <begin position="116"/>
        <end position="117"/>
    </location>
    <ligand>
        <name>acetyl-CoA</name>
        <dbReference type="ChEBI" id="CHEBI:57288"/>
    </ligand>
</feature>
<evidence type="ECO:0000256" key="1">
    <source>
        <dbReference type="ARBA" id="ARBA00009213"/>
    </source>
</evidence>
<dbReference type="CDD" id="cd04301">
    <property type="entry name" value="NAT_SF"/>
    <property type="match status" value="1"/>
</dbReference>
<name>W4LT48_9BACT</name>
<feature type="active site" description="Proton acceptor; via carboxylate" evidence="4">
    <location>
        <position position="404"/>
    </location>
</feature>
<dbReference type="InterPro" id="IPR041380">
    <property type="entry name" value="Acetyltransf_17"/>
</dbReference>
<dbReference type="AlphaFoldDB" id="W4LT48"/>
<dbReference type="GO" id="GO:0034069">
    <property type="term" value="F:aminoglycoside N-acetyltransferase activity"/>
    <property type="evidence" value="ECO:0007669"/>
    <property type="project" value="TreeGrafter"/>
</dbReference>
<dbReference type="InterPro" id="IPR036527">
    <property type="entry name" value="SCP2_sterol-bd_dom_sf"/>
</dbReference>
<dbReference type="InterPro" id="IPR051554">
    <property type="entry name" value="Acetyltransferase_Eis"/>
</dbReference>
<keyword evidence="7" id="KW-1185">Reference proteome</keyword>
<evidence type="ECO:0000259" key="5">
    <source>
        <dbReference type="PROSITE" id="PS51186"/>
    </source>
</evidence>
<dbReference type="InterPro" id="IPR000182">
    <property type="entry name" value="GNAT_dom"/>
</dbReference>
<evidence type="ECO:0000313" key="6">
    <source>
        <dbReference type="EMBL" id="ETX01040.1"/>
    </source>
</evidence>
<evidence type="ECO:0000313" key="7">
    <source>
        <dbReference type="Proteomes" id="UP000019140"/>
    </source>
</evidence>
<dbReference type="Pfam" id="PF17668">
    <property type="entry name" value="Acetyltransf_17"/>
    <property type="match status" value="1"/>
</dbReference>
<dbReference type="Gene3D" id="3.40.630.30">
    <property type="match status" value="2"/>
</dbReference>
<dbReference type="PROSITE" id="PS51186">
    <property type="entry name" value="GNAT"/>
    <property type="match status" value="1"/>
</dbReference>
<keyword evidence="2 4" id="KW-0808">Transferase</keyword>